<proteinExistence type="predicted"/>
<comment type="caution">
    <text evidence="1">The sequence shown here is derived from an EMBL/GenBank/DDBJ whole genome shotgun (WGS) entry which is preliminary data.</text>
</comment>
<gene>
    <name evidence="1" type="ORF">Mgra_00010206</name>
</gene>
<accession>A0A8S9ZD09</accession>
<sequence>MFNQRSPNFSKWLSPGQRRAVCTKGRDVINHVDFASVARVQPRTSKGITDLLARYRNKPDKSLHELRTAMHHHPLNHEKAINLSILTVSGPAAGSTPGGALPSIPLSFSFATILPPEPEDFRFREAPHQGNYNLHRRIASWHRLRSELGRYLIAFEPLTFVLD</sequence>
<dbReference type="OrthoDB" id="5871179at2759"/>
<keyword evidence="2" id="KW-1185">Reference proteome</keyword>
<dbReference type="EMBL" id="JABEBT010000239">
    <property type="protein sequence ID" value="KAF7623492.1"/>
    <property type="molecule type" value="Genomic_DNA"/>
</dbReference>
<evidence type="ECO:0000313" key="2">
    <source>
        <dbReference type="Proteomes" id="UP000605970"/>
    </source>
</evidence>
<dbReference type="Proteomes" id="UP000605970">
    <property type="component" value="Unassembled WGS sequence"/>
</dbReference>
<organism evidence="1 2">
    <name type="scientific">Meloidogyne graminicola</name>
    <dbReference type="NCBI Taxonomy" id="189291"/>
    <lineage>
        <taxon>Eukaryota</taxon>
        <taxon>Metazoa</taxon>
        <taxon>Ecdysozoa</taxon>
        <taxon>Nematoda</taxon>
        <taxon>Chromadorea</taxon>
        <taxon>Rhabditida</taxon>
        <taxon>Tylenchina</taxon>
        <taxon>Tylenchomorpha</taxon>
        <taxon>Tylenchoidea</taxon>
        <taxon>Meloidogynidae</taxon>
        <taxon>Meloidogyninae</taxon>
        <taxon>Meloidogyne</taxon>
    </lineage>
</organism>
<dbReference type="AlphaFoldDB" id="A0A8S9ZD09"/>
<protein>
    <submittedName>
        <fullName evidence="1">Uncharacterized protein</fullName>
    </submittedName>
</protein>
<evidence type="ECO:0000313" key="1">
    <source>
        <dbReference type="EMBL" id="KAF7623492.1"/>
    </source>
</evidence>
<reference evidence="1" key="1">
    <citation type="journal article" date="2020" name="Ecol. Evol.">
        <title>Genome structure and content of the rice root-knot nematode (Meloidogyne graminicola).</title>
        <authorList>
            <person name="Phan N.T."/>
            <person name="Danchin E.G.J."/>
            <person name="Klopp C."/>
            <person name="Perfus-Barbeoch L."/>
            <person name="Kozlowski D.K."/>
            <person name="Koutsovoulos G.D."/>
            <person name="Lopez-Roques C."/>
            <person name="Bouchez O."/>
            <person name="Zahm M."/>
            <person name="Besnard G."/>
            <person name="Bellafiore S."/>
        </authorList>
    </citation>
    <scope>NUCLEOTIDE SEQUENCE</scope>
    <source>
        <strain evidence="1">VN-18</strain>
    </source>
</reference>
<name>A0A8S9ZD09_9BILA</name>